<evidence type="ECO:0000313" key="1">
    <source>
        <dbReference type="EMBL" id="PIT88207.1"/>
    </source>
</evidence>
<dbReference type="EMBL" id="PFBV01000004">
    <property type="protein sequence ID" value="PIT88207.1"/>
    <property type="molecule type" value="Genomic_DNA"/>
</dbReference>
<proteinExistence type="predicted"/>
<gene>
    <name evidence="1" type="ORF">COU29_02965</name>
</gene>
<organism evidence="1 2">
    <name type="scientific">Candidatus Magasanikbacteria bacterium CG10_big_fil_rev_8_21_14_0_10_36_32</name>
    <dbReference type="NCBI Taxonomy" id="1974646"/>
    <lineage>
        <taxon>Bacteria</taxon>
        <taxon>Candidatus Magasanikiibacteriota</taxon>
    </lineage>
</organism>
<name>A0A2M6W5X9_9BACT</name>
<comment type="caution">
    <text evidence="1">The sequence shown here is derived from an EMBL/GenBank/DDBJ whole genome shotgun (WGS) entry which is preliminary data.</text>
</comment>
<dbReference type="Proteomes" id="UP000231426">
    <property type="component" value="Unassembled WGS sequence"/>
</dbReference>
<evidence type="ECO:0000313" key="2">
    <source>
        <dbReference type="Proteomes" id="UP000231426"/>
    </source>
</evidence>
<dbReference type="AlphaFoldDB" id="A0A2M6W5X9"/>
<accession>A0A2M6W5X9</accession>
<reference evidence="2" key="1">
    <citation type="submission" date="2017-09" db="EMBL/GenBank/DDBJ databases">
        <title>Depth-based differentiation of microbial function through sediment-hosted aquifers and enrichment of novel symbionts in the deep terrestrial subsurface.</title>
        <authorList>
            <person name="Probst A.J."/>
            <person name="Ladd B."/>
            <person name="Jarett J.K."/>
            <person name="Geller-Mcgrath D.E."/>
            <person name="Sieber C.M.K."/>
            <person name="Emerson J.B."/>
            <person name="Anantharaman K."/>
            <person name="Thomas B.C."/>
            <person name="Malmstrom R."/>
            <person name="Stieglmeier M."/>
            <person name="Klingl A."/>
            <person name="Woyke T."/>
            <person name="Ryan C.M."/>
            <person name="Banfield J.F."/>
        </authorList>
    </citation>
    <scope>NUCLEOTIDE SEQUENCE [LARGE SCALE GENOMIC DNA]</scope>
</reference>
<protein>
    <submittedName>
        <fullName evidence="1">Uncharacterized protein</fullName>
    </submittedName>
</protein>
<sequence>MKNIEGYNDFKNIEDKDLAGVDLQNEWGLMETKNYIQKNLKFDYSNRNGILEYLLSRNELDKEKIIKIIDYVGQQKNQNKNLENIVSQLVLEGSDDVTIFKKLVGKSTDELGLVTVSKLMKLIKKFKI</sequence>